<organism evidence="2 3">
    <name type="scientific">Desulfoluna butyratoxydans</name>
    <dbReference type="NCBI Taxonomy" id="231438"/>
    <lineage>
        <taxon>Bacteria</taxon>
        <taxon>Pseudomonadati</taxon>
        <taxon>Thermodesulfobacteriota</taxon>
        <taxon>Desulfobacteria</taxon>
        <taxon>Desulfobacterales</taxon>
        <taxon>Desulfolunaceae</taxon>
        <taxon>Desulfoluna</taxon>
    </lineage>
</organism>
<proteinExistence type="predicted"/>
<evidence type="ECO:0000256" key="1">
    <source>
        <dbReference type="SAM" id="Phobius"/>
    </source>
</evidence>
<dbReference type="RefSeq" id="WP_180143126.1">
    <property type="nucleotide sequence ID" value="NZ_CAADHO010000007.1"/>
</dbReference>
<dbReference type="Proteomes" id="UP000507962">
    <property type="component" value="Unassembled WGS sequence"/>
</dbReference>
<keyword evidence="3" id="KW-1185">Reference proteome</keyword>
<gene>
    <name evidence="2" type="ORF">MSL71_36260</name>
</gene>
<keyword evidence="1" id="KW-0812">Transmembrane</keyword>
<name>A0A4U8YX03_9BACT</name>
<feature type="transmembrane region" description="Helical" evidence="1">
    <location>
        <begin position="170"/>
        <end position="194"/>
    </location>
</feature>
<accession>A0A4U8YX03</accession>
<reference evidence="2 3" key="1">
    <citation type="submission" date="2019-03" db="EMBL/GenBank/DDBJ databases">
        <authorList>
            <person name="Nijsse B."/>
        </authorList>
    </citation>
    <scope>NUCLEOTIDE SEQUENCE [LARGE SCALE GENOMIC DNA]</scope>
    <source>
        <strain evidence="2">Desulfoluna butyratoxydans MSL71</strain>
    </source>
</reference>
<dbReference type="EMBL" id="CAADHO010000007">
    <property type="protein sequence ID" value="VFQ45963.1"/>
    <property type="molecule type" value="Genomic_DNA"/>
</dbReference>
<evidence type="ECO:0000313" key="2">
    <source>
        <dbReference type="EMBL" id="VFQ45963.1"/>
    </source>
</evidence>
<evidence type="ECO:0000313" key="3">
    <source>
        <dbReference type="Proteomes" id="UP000507962"/>
    </source>
</evidence>
<keyword evidence="1" id="KW-1133">Transmembrane helix</keyword>
<feature type="transmembrane region" description="Helical" evidence="1">
    <location>
        <begin position="108"/>
        <end position="127"/>
    </location>
</feature>
<dbReference type="AlphaFoldDB" id="A0A4U8YX03"/>
<sequence>MLEGTLLTTLFGGLTGLIGTVWSSYNQRKIKALEMDDRDRQRAHDVAMVEAESEAMMAEAEANIRVTRTRVAGEIEVAEVAAFTESQKAGQVRIFDSGYMDRLLDMTGWAKCLTVPFGVLLALFFGLADAFKSMARPGITAYLLGVSTWITAKAWQLLEAVNGPALTPAMAGGILSDTINIVLYLTVTAVTWWFGDRMASKGLAGNLKLGRA</sequence>
<keyword evidence="1" id="KW-0472">Membrane</keyword>
<protein>
    <submittedName>
        <fullName evidence="2">Uncharacterized protein</fullName>
    </submittedName>
</protein>